<keyword evidence="1" id="KW-1133">Transmembrane helix</keyword>
<keyword evidence="1" id="KW-0812">Transmembrane</keyword>
<dbReference type="EMBL" id="AEYY01000038">
    <property type="protein sequence ID" value="EHC02845.1"/>
    <property type="molecule type" value="Genomic_DNA"/>
</dbReference>
<organism evidence="2 3">
    <name type="scientific">Streptococcus suis R61</name>
    <dbReference type="NCBI Taxonomy" id="996306"/>
    <lineage>
        <taxon>Bacteria</taxon>
        <taxon>Bacillati</taxon>
        <taxon>Bacillota</taxon>
        <taxon>Bacilli</taxon>
        <taxon>Lactobacillales</taxon>
        <taxon>Streptococcaceae</taxon>
        <taxon>Streptococcus</taxon>
    </lineage>
</organism>
<gene>
    <name evidence="2" type="ORF">SSUR61_1218</name>
</gene>
<dbReference type="NCBIfam" id="TIGR01167">
    <property type="entry name" value="LPXTG_anchor"/>
    <property type="match status" value="1"/>
</dbReference>
<dbReference type="AlphaFoldDB" id="A0AA87F900"/>
<evidence type="ECO:0000313" key="3">
    <source>
        <dbReference type="Proteomes" id="UP000004014"/>
    </source>
</evidence>
<evidence type="ECO:0000256" key="1">
    <source>
        <dbReference type="SAM" id="Phobius"/>
    </source>
</evidence>
<evidence type="ECO:0008006" key="4">
    <source>
        <dbReference type="Google" id="ProtNLM"/>
    </source>
</evidence>
<name>A0AA87F900_STRSU</name>
<comment type="caution">
    <text evidence="2">The sequence shown here is derived from an EMBL/GenBank/DDBJ whole genome shotgun (WGS) entry which is preliminary data.</text>
</comment>
<dbReference type="Proteomes" id="UP000004014">
    <property type="component" value="Unassembled WGS sequence"/>
</dbReference>
<dbReference type="RefSeq" id="WP_002941623.1">
    <property type="nucleotide sequence ID" value="NZ_AEYY01000038.1"/>
</dbReference>
<sequence>MFSLKCYPQTNGDYPITVRVIYDDRSQDEIVVPLHIFKMENGKGVTHELPIGVLPSLEVALEKGLGENSPKPAAKETTVSVSVVGQQKFAKGQLPKTGDRNNLLLVGVMLAIFNLIFWMSGKKPHQVEEK</sequence>
<keyword evidence="1" id="KW-0472">Membrane</keyword>
<accession>A0AA87F900</accession>
<protein>
    <recommendedName>
        <fullName evidence="4">Gram-positive cocci surface proteins LPxTG domain-containing protein</fullName>
    </recommendedName>
</protein>
<reference evidence="2 3" key="1">
    <citation type="submission" date="2011-03" db="EMBL/GenBank/DDBJ databases">
        <title>Deep-sequencing identification of multiple resistance mechanism for the high antibiotic-resistance strain Streptococcus suis R61.</title>
        <authorList>
            <person name="Hu P."/>
            <person name="Yang M."/>
            <person name="Jin M."/>
            <person name="Xiao J."/>
        </authorList>
    </citation>
    <scope>NUCLEOTIDE SEQUENCE [LARGE SCALE GENOMIC DNA]</scope>
    <source>
        <strain evidence="2 3">R61</strain>
    </source>
</reference>
<feature type="transmembrane region" description="Helical" evidence="1">
    <location>
        <begin position="103"/>
        <end position="121"/>
    </location>
</feature>
<evidence type="ECO:0000313" key="2">
    <source>
        <dbReference type="EMBL" id="EHC02845.1"/>
    </source>
</evidence>
<proteinExistence type="predicted"/>